<dbReference type="Gene3D" id="1.20.120.350">
    <property type="entry name" value="Voltage-gated potassium channels. Chain C"/>
    <property type="match status" value="1"/>
</dbReference>
<evidence type="ECO:0000256" key="3">
    <source>
        <dbReference type="ARBA" id="ARBA00022538"/>
    </source>
</evidence>
<evidence type="ECO:0000256" key="7">
    <source>
        <dbReference type="ARBA" id="ARBA00022958"/>
    </source>
</evidence>
<dbReference type="GO" id="GO:0005249">
    <property type="term" value="F:voltage-gated potassium channel activity"/>
    <property type="evidence" value="ECO:0007669"/>
    <property type="project" value="InterPro"/>
</dbReference>
<dbReference type="Gene3D" id="1.10.287.70">
    <property type="match status" value="1"/>
</dbReference>
<evidence type="ECO:0000256" key="1">
    <source>
        <dbReference type="ARBA" id="ARBA00004141"/>
    </source>
</evidence>
<comment type="caution">
    <text evidence="14">The sequence shown here is derived from an EMBL/GenBank/DDBJ whole genome shotgun (WGS) entry which is preliminary data.</text>
</comment>
<dbReference type="Proteomes" id="UP000233398">
    <property type="component" value="Unassembled WGS sequence"/>
</dbReference>
<dbReference type="PANTHER" id="PTHR11537:SF254">
    <property type="entry name" value="POTASSIUM VOLTAGE-GATED CHANNEL PROTEIN SHAB"/>
    <property type="match status" value="1"/>
</dbReference>
<protein>
    <submittedName>
        <fullName evidence="14">Ion transporter</fullName>
    </submittedName>
</protein>
<evidence type="ECO:0000256" key="11">
    <source>
        <dbReference type="ARBA" id="ARBA00023303"/>
    </source>
</evidence>
<evidence type="ECO:0000256" key="10">
    <source>
        <dbReference type="ARBA" id="ARBA00023136"/>
    </source>
</evidence>
<evidence type="ECO:0000313" key="15">
    <source>
        <dbReference type="Proteomes" id="UP000233398"/>
    </source>
</evidence>
<dbReference type="RefSeq" id="WP_101071969.1">
    <property type="nucleotide sequence ID" value="NZ_PISP01000001.1"/>
</dbReference>
<feature type="transmembrane region" description="Helical" evidence="12">
    <location>
        <begin position="27"/>
        <end position="46"/>
    </location>
</feature>
<dbReference type="SUPFAM" id="SSF81324">
    <property type="entry name" value="Voltage-gated potassium channels"/>
    <property type="match status" value="1"/>
</dbReference>
<keyword evidence="5" id="KW-0631">Potassium channel</keyword>
<keyword evidence="6" id="KW-0851">Voltage-gated channel</keyword>
<proteinExistence type="predicted"/>
<dbReference type="GO" id="GO:0001508">
    <property type="term" value="P:action potential"/>
    <property type="evidence" value="ECO:0007669"/>
    <property type="project" value="TreeGrafter"/>
</dbReference>
<accession>A0A2N0VKH5</accession>
<reference evidence="14 15" key="1">
    <citation type="submission" date="2017-11" db="EMBL/GenBank/DDBJ databases">
        <title>Rhodohalobacter 15182 sp. nov., isolated from a salt lake.</title>
        <authorList>
            <person name="Han S."/>
        </authorList>
    </citation>
    <scope>NUCLEOTIDE SEQUENCE [LARGE SCALE GENOMIC DNA]</scope>
    <source>
        <strain evidence="14 15">15182</strain>
    </source>
</reference>
<dbReference type="AlphaFoldDB" id="A0A2N0VKH5"/>
<feature type="transmembrane region" description="Helical" evidence="12">
    <location>
        <begin position="153"/>
        <end position="174"/>
    </location>
</feature>
<evidence type="ECO:0000256" key="5">
    <source>
        <dbReference type="ARBA" id="ARBA00022826"/>
    </source>
</evidence>
<keyword evidence="10 12" id="KW-0472">Membrane</keyword>
<evidence type="ECO:0000256" key="12">
    <source>
        <dbReference type="SAM" id="Phobius"/>
    </source>
</evidence>
<feature type="transmembrane region" description="Helical" evidence="12">
    <location>
        <begin position="97"/>
        <end position="121"/>
    </location>
</feature>
<feature type="transmembrane region" description="Helical" evidence="12">
    <location>
        <begin position="212"/>
        <end position="234"/>
    </location>
</feature>
<keyword evidence="8 12" id="KW-1133">Transmembrane helix</keyword>
<keyword evidence="15" id="KW-1185">Reference proteome</keyword>
<keyword evidence="2" id="KW-0813">Transport</keyword>
<dbReference type="InterPro" id="IPR027359">
    <property type="entry name" value="Volt_channel_dom_sf"/>
</dbReference>
<evidence type="ECO:0000313" key="14">
    <source>
        <dbReference type="EMBL" id="PKD44678.1"/>
    </source>
</evidence>
<comment type="subcellular location">
    <subcellularLocation>
        <location evidence="1">Membrane</location>
        <topology evidence="1">Multi-pass membrane protein</topology>
    </subcellularLocation>
</comment>
<dbReference type="Pfam" id="PF00520">
    <property type="entry name" value="Ion_trans"/>
    <property type="match status" value="1"/>
</dbReference>
<evidence type="ECO:0000256" key="8">
    <source>
        <dbReference type="ARBA" id="ARBA00022989"/>
    </source>
</evidence>
<dbReference type="GO" id="GO:0008076">
    <property type="term" value="C:voltage-gated potassium channel complex"/>
    <property type="evidence" value="ECO:0007669"/>
    <property type="project" value="InterPro"/>
</dbReference>
<name>A0A2N0VKH5_9BACT</name>
<sequence length="274" mass="30983">MEAGNQLSFKERLNKIIFEADTPSGKAFDIILIVSIVISVLVVMLDSVSSYRAVYGDWFFKIEWVITILFTFEYILRLTTAERSRGYIFSFYGFVDLLSFLPTYLSLLIPGTQFFLVIRILRVLRVFRVLKFTRYIVEADQLRNALASSRRKIIIFVYTVITITVIVGSLMHVIEGPENGFTSIPRGIYWAIVTLTTVGYGDISPQTNLGQMVSAIIMILGYGIIAIPTGIFTAEFSRVNRDKQTTKTCPHCSKEGHDSDAEYCKYCGGKLNPE</sequence>
<keyword evidence="4 12" id="KW-0812">Transmembrane</keyword>
<evidence type="ECO:0000256" key="4">
    <source>
        <dbReference type="ARBA" id="ARBA00022692"/>
    </source>
</evidence>
<gene>
    <name evidence="14" type="ORF">CWD77_04230</name>
</gene>
<dbReference type="PANTHER" id="PTHR11537">
    <property type="entry name" value="VOLTAGE-GATED POTASSIUM CHANNEL"/>
    <property type="match status" value="1"/>
</dbReference>
<evidence type="ECO:0000256" key="6">
    <source>
        <dbReference type="ARBA" id="ARBA00022882"/>
    </source>
</evidence>
<keyword evidence="7" id="KW-0630">Potassium</keyword>
<keyword evidence="11" id="KW-0407">Ion channel</keyword>
<dbReference type="OrthoDB" id="9799090at2"/>
<feature type="transmembrane region" description="Helical" evidence="12">
    <location>
        <begin position="58"/>
        <end position="77"/>
    </location>
</feature>
<dbReference type="PRINTS" id="PR00169">
    <property type="entry name" value="KCHANNEL"/>
</dbReference>
<dbReference type="InterPro" id="IPR028325">
    <property type="entry name" value="VG_K_chnl"/>
</dbReference>
<keyword evidence="3" id="KW-0633">Potassium transport</keyword>
<organism evidence="14 15">
    <name type="scientific">Rhodohalobacter barkolensis</name>
    <dbReference type="NCBI Taxonomy" id="2053187"/>
    <lineage>
        <taxon>Bacteria</taxon>
        <taxon>Pseudomonadati</taxon>
        <taxon>Balneolota</taxon>
        <taxon>Balneolia</taxon>
        <taxon>Balneolales</taxon>
        <taxon>Balneolaceae</taxon>
        <taxon>Rhodohalobacter</taxon>
    </lineage>
</organism>
<feature type="domain" description="Ion transport" evidence="13">
    <location>
        <begin position="26"/>
        <end position="243"/>
    </location>
</feature>
<evidence type="ECO:0000256" key="9">
    <source>
        <dbReference type="ARBA" id="ARBA00023065"/>
    </source>
</evidence>
<dbReference type="EMBL" id="PISP01000001">
    <property type="protein sequence ID" value="PKD44678.1"/>
    <property type="molecule type" value="Genomic_DNA"/>
</dbReference>
<evidence type="ECO:0000256" key="2">
    <source>
        <dbReference type="ARBA" id="ARBA00022448"/>
    </source>
</evidence>
<keyword evidence="9" id="KW-0406">Ion transport</keyword>
<evidence type="ECO:0000259" key="13">
    <source>
        <dbReference type="Pfam" id="PF00520"/>
    </source>
</evidence>
<dbReference type="InterPro" id="IPR005821">
    <property type="entry name" value="Ion_trans_dom"/>
</dbReference>